<dbReference type="RefSeq" id="WP_093174106.1">
    <property type="nucleotide sequence ID" value="NZ_FNCN01000034.1"/>
</dbReference>
<feature type="domain" description="AB hydrolase-1" evidence="6">
    <location>
        <begin position="120"/>
        <end position="311"/>
    </location>
</feature>
<feature type="chain" id="PRO_5011546253" evidence="5">
    <location>
        <begin position="25"/>
        <end position="523"/>
    </location>
</feature>
<feature type="domain" description="Peptidase S33 tripeptidyl aminopeptidase-like C-terminal" evidence="7">
    <location>
        <begin position="433"/>
        <end position="513"/>
    </location>
</feature>
<organism evidence="8 9">
    <name type="scientific">Sinosporangium album</name>
    <dbReference type="NCBI Taxonomy" id="504805"/>
    <lineage>
        <taxon>Bacteria</taxon>
        <taxon>Bacillati</taxon>
        <taxon>Actinomycetota</taxon>
        <taxon>Actinomycetes</taxon>
        <taxon>Streptosporangiales</taxon>
        <taxon>Streptosporangiaceae</taxon>
        <taxon>Sinosporangium</taxon>
    </lineage>
</organism>
<gene>
    <name evidence="8" type="ORF">SAMN05421505_1345</name>
</gene>
<dbReference type="GO" id="GO:0016787">
    <property type="term" value="F:hydrolase activity"/>
    <property type="evidence" value="ECO:0007669"/>
    <property type="project" value="UniProtKB-KW"/>
</dbReference>
<feature type="region of interest" description="Disordered" evidence="4">
    <location>
        <begin position="24"/>
        <end position="49"/>
    </location>
</feature>
<protein>
    <submittedName>
        <fullName evidence="8">TAP-like protein</fullName>
    </submittedName>
</protein>
<keyword evidence="9" id="KW-1185">Reference proteome</keyword>
<sequence length="523" mass="56837">MPKTAIAAAALAFLIPGAPLPAAAATPGDLSPTASAQRPGDRSSTAIGWHTCPTLSDDVIRSRNVTNDRIPAFRALLNRLECGKIDVPLDYDEPRGRQISIAVTRLKAADQARRLGSLALNPGGPGGSGYYMPVELLMMNGDNARLNDRYDLIGFDTRGVGYSAKAPCPPASVPRPDPGPLTEEAAKRIFDAEHAANITCGQSDAAFLGRLTTLNVAHDLDRVREALGERKLHFLGISWGSWLGAVYRSAYPRRVERMFLDSVALPKFRLDDFEDGRAAAAERAFLRQAAWIAARHETYGLGTTARKVYTEVLNLRRALDETQRRYNDLPMALDGGLISMWAGRGSPEWPKIAAAYRALRDSANGDPAPAAVKDMLGRPRPPVPPDAPETFNLTTSQAVFCNEDPSRLGFADAWAAYQQRLEKNPVTGRFLRFSAACAGWPLPVQEYRARHGGGSLVLSGHRHESISPYEWTLQMRKAIGGKVFTVDDDMHGSATKEQNCAVEMVSFFTTGRIGRGCQGVATP</sequence>
<dbReference type="OrthoDB" id="3930934at2"/>
<accession>A0A1G8HTT5</accession>
<dbReference type="PANTHER" id="PTHR43248">
    <property type="entry name" value="2-SUCCINYL-6-HYDROXY-2,4-CYCLOHEXADIENE-1-CARBOXYLATE SYNTHASE"/>
    <property type="match status" value="1"/>
</dbReference>
<evidence type="ECO:0000256" key="5">
    <source>
        <dbReference type="SAM" id="SignalP"/>
    </source>
</evidence>
<dbReference type="SUPFAM" id="SSF53474">
    <property type="entry name" value="alpha/beta-Hydrolases"/>
    <property type="match status" value="1"/>
</dbReference>
<dbReference type="InterPro" id="IPR013595">
    <property type="entry name" value="Pept_S33_TAP-like_C"/>
</dbReference>
<keyword evidence="3" id="KW-0378">Hydrolase</keyword>
<evidence type="ECO:0000259" key="6">
    <source>
        <dbReference type="Pfam" id="PF00561"/>
    </source>
</evidence>
<keyword evidence="2 5" id="KW-0732">Signal</keyword>
<evidence type="ECO:0000313" key="8">
    <source>
        <dbReference type="EMBL" id="SDI10068.1"/>
    </source>
</evidence>
<dbReference type="Pfam" id="PF08386">
    <property type="entry name" value="Abhydrolase_4"/>
    <property type="match status" value="1"/>
</dbReference>
<evidence type="ECO:0000256" key="2">
    <source>
        <dbReference type="ARBA" id="ARBA00022729"/>
    </source>
</evidence>
<dbReference type="STRING" id="504805.SAMN05421505_1345"/>
<dbReference type="InterPro" id="IPR000073">
    <property type="entry name" value="AB_hydrolase_1"/>
</dbReference>
<dbReference type="EMBL" id="FNCN01000034">
    <property type="protein sequence ID" value="SDI10068.1"/>
    <property type="molecule type" value="Genomic_DNA"/>
</dbReference>
<proteinExistence type="inferred from homology"/>
<name>A0A1G8HTT5_9ACTN</name>
<dbReference type="Gene3D" id="3.40.50.1820">
    <property type="entry name" value="alpha/beta hydrolase"/>
    <property type="match status" value="1"/>
</dbReference>
<evidence type="ECO:0000259" key="7">
    <source>
        <dbReference type="Pfam" id="PF08386"/>
    </source>
</evidence>
<dbReference type="PANTHER" id="PTHR43248:SF29">
    <property type="entry name" value="TRIPEPTIDYL AMINOPEPTIDASE"/>
    <property type="match status" value="1"/>
</dbReference>
<evidence type="ECO:0000256" key="1">
    <source>
        <dbReference type="ARBA" id="ARBA00010088"/>
    </source>
</evidence>
<evidence type="ECO:0000256" key="3">
    <source>
        <dbReference type="ARBA" id="ARBA00022801"/>
    </source>
</evidence>
<feature type="signal peptide" evidence="5">
    <location>
        <begin position="1"/>
        <end position="24"/>
    </location>
</feature>
<dbReference type="Proteomes" id="UP000198923">
    <property type="component" value="Unassembled WGS sequence"/>
</dbReference>
<dbReference type="Pfam" id="PF00561">
    <property type="entry name" value="Abhydrolase_1"/>
    <property type="match status" value="1"/>
</dbReference>
<reference evidence="8 9" key="1">
    <citation type="submission" date="2016-10" db="EMBL/GenBank/DDBJ databases">
        <authorList>
            <person name="de Groot N.N."/>
        </authorList>
    </citation>
    <scope>NUCLEOTIDE SEQUENCE [LARGE SCALE GENOMIC DNA]</scope>
    <source>
        <strain evidence="8 9">CPCC 201354</strain>
    </source>
</reference>
<comment type="similarity">
    <text evidence="1">Belongs to the peptidase S33 family.</text>
</comment>
<dbReference type="AlphaFoldDB" id="A0A1G8HTT5"/>
<dbReference type="InterPro" id="IPR051601">
    <property type="entry name" value="Serine_prot/Carboxylest_S33"/>
</dbReference>
<feature type="compositionally biased region" description="Polar residues" evidence="4">
    <location>
        <begin position="32"/>
        <end position="46"/>
    </location>
</feature>
<evidence type="ECO:0000256" key="4">
    <source>
        <dbReference type="SAM" id="MobiDB-lite"/>
    </source>
</evidence>
<evidence type="ECO:0000313" key="9">
    <source>
        <dbReference type="Proteomes" id="UP000198923"/>
    </source>
</evidence>
<dbReference type="InterPro" id="IPR029058">
    <property type="entry name" value="AB_hydrolase_fold"/>
</dbReference>